<name>A0ACB9TP91_HOLOL</name>
<gene>
    <name evidence="1" type="ORF">MML48_2g00006737</name>
</gene>
<evidence type="ECO:0000313" key="1">
    <source>
        <dbReference type="EMBL" id="KAI4468639.1"/>
    </source>
</evidence>
<reference evidence="1" key="1">
    <citation type="submission" date="2022-04" db="EMBL/GenBank/DDBJ databases">
        <title>Chromosome-scale genome assembly of Holotrichia oblita Faldermann.</title>
        <authorList>
            <person name="Rongchong L."/>
        </authorList>
    </citation>
    <scope>NUCLEOTIDE SEQUENCE</scope>
    <source>
        <strain evidence="1">81SQS9</strain>
    </source>
</reference>
<protein>
    <submittedName>
        <fullName evidence="1">Tatd family deoxyribonuclease</fullName>
    </submittedName>
</protein>
<accession>A0ACB9TP91</accession>
<dbReference type="EMBL" id="CM043016">
    <property type="protein sequence ID" value="KAI4468639.1"/>
    <property type="molecule type" value="Genomic_DNA"/>
</dbReference>
<sequence length="498" mass="56185">MSSFTKLRKYIDIGANLTDLMYTGVYNGTKKHDNDLEHVLERSWKFGLEKIIITAGNYEESKKALELANKDDRLYSTVGCHPTRCLEFEKEKSPTEYLDQLRKVIENGKSKVVAIGECGLDYDRVQFCPIDIQKKYFELQLSLSQEFKLPLFLHCRNAADDLYSILSKYKLHGVVHSFDGTIEEAMRFIELGYYIGLNGCSLKTKENLETVASLPSDKILLETDCPWCEIRPSHAGYQYILKEHQCVSTKKEKWRADSMVKSRNEPSNIRQVFDVVSKMRSEDPDTLSNIIYENTLHLFHNQTERNASSKQTEKTSPAASSGKKIQHPSPVKPGVSYSSVAKGQLSATQQEKASPAKAEQEEKTPEKTLKKKGKATQQKSEPEPKRNPTGTIKRIPSFSGKKDAAKSQKTDGEGKGKQKTAKIAIPNTSSKAEKRPAPESFVSRDDSPTSMQDTISCYKFIQRAARQAAEGMRKLNELKCPLQKLEFLMELAQSIFGP</sequence>
<comment type="caution">
    <text evidence="1">The sequence shown here is derived from an EMBL/GenBank/DDBJ whole genome shotgun (WGS) entry which is preliminary data.</text>
</comment>
<keyword evidence="2" id="KW-1185">Reference proteome</keyword>
<dbReference type="Proteomes" id="UP001056778">
    <property type="component" value="Chromosome 2"/>
</dbReference>
<evidence type="ECO:0000313" key="2">
    <source>
        <dbReference type="Proteomes" id="UP001056778"/>
    </source>
</evidence>
<organism evidence="1 2">
    <name type="scientific">Holotrichia oblita</name>
    <name type="common">Chafer beetle</name>
    <dbReference type="NCBI Taxonomy" id="644536"/>
    <lineage>
        <taxon>Eukaryota</taxon>
        <taxon>Metazoa</taxon>
        <taxon>Ecdysozoa</taxon>
        <taxon>Arthropoda</taxon>
        <taxon>Hexapoda</taxon>
        <taxon>Insecta</taxon>
        <taxon>Pterygota</taxon>
        <taxon>Neoptera</taxon>
        <taxon>Endopterygota</taxon>
        <taxon>Coleoptera</taxon>
        <taxon>Polyphaga</taxon>
        <taxon>Scarabaeiformia</taxon>
        <taxon>Scarabaeidae</taxon>
        <taxon>Melolonthinae</taxon>
        <taxon>Holotrichia</taxon>
    </lineage>
</organism>
<proteinExistence type="predicted"/>